<dbReference type="PANTHER" id="PTHR11937">
    <property type="entry name" value="ACTIN"/>
    <property type="match status" value="1"/>
</dbReference>
<proteinExistence type="inferred from homology"/>
<dbReference type="SMART" id="SM00268">
    <property type="entry name" value="ACTIN"/>
    <property type="match status" value="1"/>
</dbReference>
<dbReference type="FunFam" id="3.30.420.40:FF:000058">
    <property type="entry name" value="Putative actin-related protein 5"/>
    <property type="match status" value="1"/>
</dbReference>
<protein>
    <submittedName>
        <fullName evidence="3">Actin/actin-like protein</fullName>
    </submittedName>
</protein>
<dbReference type="AlphaFoldDB" id="A0A9P4IDE3"/>
<dbReference type="EMBL" id="ML978129">
    <property type="protein sequence ID" value="KAF2096497.1"/>
    <property type="molecule type" value="Genomic_DNA"/>
</dbReference>
<feature type="region of interest" description="Disordered" evidence="2">
    <location>
        <begin position="104"/>
        <end position="130"/>
    </location>
</feature>
<evidence type="ECO:0000256" key="2">
    <source>
        <dbReference type="SAM" id="MobiDB-lite"/>
    </source>
</evidence>
<dbReference type="SUPFAM" id="SSF53067">
    <property type="entry name" value="Actin-like ATPase domain"/>
    <property type="match status" value="2"/>
</dbReference>
<dbReference type="CDD" id="cd13395">
    <property type="entry name" value="ASKHA_NBD_Arp4_ACTL6-like"/>
    <property type="match status" value="1"/>
</dbReference>
<sequence>MALPNQYAAPTANEYGGDEVSALVLDPGSCTIRAGFAGEDTPKSVVPTFYGVIPNEPDLLFGENRIHNPHNGLEIRNPYGEDGLVEDWDTAAKLWEYSITTRLTGPRATPPNRNGLNDRSTKERADAQAAGITDDVEMEETEEMERPLADAPLLMSEPGWNPTKAREKAMEIAMEDWGVPAFWSGRSGVLAAFSAGKASALVIDIGASNTSVTPVSDGMILKKGIMKSSLGGNWISNQIRLMFSQQQPPVSITPHYAVVTKTPVDAGAPSQAILKKFDFTLTNSFRRLEEERVLTEFKESVVQVWEGPGRLSNGTNEDIAKSQPGRPFEMPDGWNQVFGVERYRAVEGLFDAKAAYTDAENPAPQTSQTIPGLIDAALKACDVDLRPILLNNIVVVGSGSLFYGLTRRLNIELDTMFPGPRVRLFAPGNSAERKFAGWIGGSILASLGTFHQMWVSQKEYQEHGSGIVEKRCK</sequence>
<comment type="caution">
    <text evidence="3">The sequence shown here is derived from an EMBL/GenBank/DDBJ whole genome shotgun (WGS) entry which is preliminary data.</text>
</comment>
<dbReference type="Gene3D" id="3.90.640.10">
    <property type="entry name" value="Actin, Chain A, domain 4"/>
    <property type="match status" value="1"/>
</dbReference>
<reference evidence="3" key="1">
    <citation type="journal article" date="2020" name="Stud. Mycol.">
        <title>101 Dothideomycetes genomes: a test case for predicting lifestyles and emergence of pathogens.</title>
        <authorList>
            <person name="Haridas S."/>
            <person name="Albert R."/>
            <person name="Binder M."/>
            <person name="Bloem J."/>
            <person name="Labutti K."/>
            <person name="Salamov A."/>
            <person name="Andreopoulos B."/>
            <person name="Baker S."/>
            <person name="Barry K."/>
            <person name="Bills G."/>
            <person name="Bluhm B."/>
            <person name="Cannon C."/>
            <person name="Castanera R."/>
            <person name="Culley D."/>
            <person name="Daum C."/>
            <person name="Ezra D."/>
            <person name="Gonzalez J."/>
            <person name="Henrissat B."/>
            <person name="Kuo A."/>
            <person name="Liang C."/>
            <person name="Lipzen A."/>
            <person name="Lutzoni F."/>
            <person name="Magnuson J."/>
            <person name="Mondo S."/>
            <person name="Nolan M."/>
            <person name="Ohm R."/>
            <person name="Pangilinan J."/>
            <person name="Park H.-J."/>
            <person name="Ramirez L."/>
            <person name="Alfaro M."/>
            <person name="Sun H."/>
            <person name="Tritt A."/>
            <person name="Yoshinaga Y."/>
            <person name="Zwiers L.-H."/>
            <person name="Turgeon B."/>
            <person name="Goodwin S."/>
            <person name="Spatafora J."/>
            <person name="Crous P."/>
            <person name="Grigoriev I."/>
        </authorList>
    </citation>
    <scope>NUCLEOTIDE SEQUENCE</scope>
    <source>
        <strain evidence="3">CBS 133067</strain>
    </source>
</reference>
<dbReference type="Pfam" id="PF00022">
    <property type="entry name" value="Actin"/>
    <property type="match status" value="1"/>
</dbReference>
<comment type="similarity">
    <text evidence="1">Belongs to the actin family.</text>
</comment>
<dbReference type="OrthoDB" id="5132116at2759"/>
<dbReference type="Proteomes" id="UP000799772">
    <property type="component" value="Unassembled WGS sequence"/>
</dbReference>
<evidence type="ECO:0000313" key="3">
    <source>
        <dbReference type="EMBL" id="KAF2096497.1"/>
    </source>
</evidence>
<evidence type="ECO:0000313" key="4">
    <source>
        <dbReference type="Proteomes" id="UP000799772"/>
    </source>
</evidence>
<gene>
    <name evidence="3" type="ORF">NA57DRAFT_67221</name>
</gene>
<dbReference type="InterPro" id="IPR004000">
    <property type="entry name" value="Actin"/>
</dbReference>
<name>A0A9P4IDE3_9PEZI</name>
<dbReference type="Gene3D" id="3.30.420.40">
    <property type="match status" value="4"/>
</dbReference>
<dbReference type="InterPro" id="IPR043129">
    <property type="entry name" value="ATPase_NBD"/>
</dbReference>
<accession>A0A9P4IDE3</accession>
<keyword evidence="4" id="KW-1185">Reference proteome</keyword>
<evidence type="ECO:0000256" key="1">
    <source>
        <dbReference type="RuleBase" id="RU000487"/>
    </source>
</evidence>
<organism evidence="3 4">
    <name type="scientific">Rhizodiscina lignyota</name>
    <dbReference type="NCBI Taxonomy" id="1504668"/>
    <lineage>
        <taxon>Eukaryota</taxon>
        <taxon>Fungi</taxon>
        <taxon>Dikarya</taxon>
        <taxon>Ascomycota</taxon>
        <taxon>Pezizomycotina</taxon>
        <taxon>Dothideomycetes</taxon>
        <taxon>Pleosporomycetidae</taxon>
        <taxon>Aulographales</taxon>
        <taxon>Rhizodiscinaceae</taxon>
        <taxon>Rhizodiscina</taxon>
    </lineage>
</organism>